<reference evidence="1" key="2">
    <citation type="journal article" date="2015" name="Data Brief">
        <title>Shoot transcriptome of the giant reed, Arundo donax.</title>
        <authorList>
            <person name="Barrero R.A."/>
            <person name="Guerrero F.D."/>
            <person name="Moolhuijzen P."/>
            <person name="Goolsby J.A."/>
            <person name="Tidwell J."/>
            <person name="Bellgard S.E."/>
            <person name="Bellgard M.I."/>
        </authorList>
    </citation>
    <scope>NUCLEOTIDE SEQUENCE</scope>
    <source>
        <tissue evidence="1">Shoot tissue taken approximately 20 cm above the soil surface</tissue>
    </source>
</reference>
<proteinExistence type="predicted"/>
<evidence type="ECO:0000313" key="1">
    <source>
        <dbReference type="EMBL" id="JAD52831.1"/>
    </source>
</evidence>
<name>A0A0A9ANW0_ARUDO</name>
<reference evidence="1" key="1">
    <citation type="submission" date="2014-09" db="EMBL/GenBank/DDBJ databases">
        <authorList>
            <person name="Magalhaes I.L.F."/>
            <person name="Oliveira U."/>
            <person name="Santos F.R."/>
            <person name="Vidigal T.H.D.A."/>
            <person name="Brescovit A.D."/>
            <person name="Santos A.J."/>
        </authorList>
    </citation>
    <scope>NUCLEOTIDE SEQUENCE</scope>
    <source>
        <tissue evidence="1">Shoot tissue taken approximately 20 cm above the soil surface</tissue>
    </source>
</reference>
<dbReference type="AlphaFoldDB" id="A0A0A9ANW0"/>
<sequence length="23" mass="2591">MVFPELHVTGLKGNNWPHTTVGR</sequence>
<dbReference type="EMBL" id="GBRH01245064">
    <property type="protein sequence ID" value="JAD52831.1"/>
    <property type="molecule type" value="Transcribed_RNA"/>
</dbReference>
<organism evidence="1">
    <name type="scientific">Arundo donax</name>
    <name type="common">Giant reed</name>
    <name type="synonym">Donax arundinaceus</name>
    <dbReference type="NCBI Taxonomy" id="35708"/>
    <lineage>
        <taxon>Eukaryota</taxon>
        <taxon>Viridiplantae</taxon>
        <taxon>Streptophyta</taxon>
        <taxon>Embryophyta</taxon>
        <taxon>Tracheophyta</taxon>
        <taxon>Spermatophyta</taxon>
        <taxon>Magnoliopsida</taxon>
        <taxon>Liliopsida</taxon>
        <taxon>Poales</taxon>
        <taxon>Poaceae</taxon>
        <taxon>PACMAD clade</taxon>
        <taxon>Arundinoideae</taxon>
        <taxon>Arundineae</taxon>
        <taxon>Arundo</taxon>
    </lineage>
</organism>
<accession>A0A0A9ANW0</accession>
<protein>
    <submittedName>
        <fullName evidence="1">Uncharacterized protein</fullName>
    </submittedName>
</protein>